<protein>
    <submittedName>
        <fullName evidence="2">Rrf2 family transcriptional regulator</fullName>
    </submittedName>
</protein>
<dbReference type="Gene3D" id="1.10.10.10">
    <property type="entry name" value="Winged helix-like DNA-binding domain superfamily/Winged helix DNA-binding domain"/>
    <property type="match status" value="1"/>
</dbReference>
<dbReference type="OrthoDB" id="9802344at2"/>
<gene>
    <name evidence="2" type="ORF">CDQ92_16755</name>
</gene>
<name>A0A246JPP7_9SPHN</name>
<dbReference type="GO" id="GO:0005829">
    <property type="term" value="C:cytosol"/>
    <property type="evidence" value="ECO:0007669"/>
    <property type="project" value="TreeGrafter"/>
</dbReference>
<dbReference type="RefSeq" id="WP_088442781.1">
    <property type="nucleotide sequence ID" value="NZ_BMMC01000008.1"/>
</dbReference>
<dbReference type="PROSITE" id="PS51197">
    <property type="entry name" value="HTH_RRF2_2"/>
    <property type="match status" value="1"/>
</dbReference>
<dbReference type="InterPro" id="IPR036388">
    <property type="entry name" value="WH-like_DNA-bd_sf"/>
</dbReference>
<evidence type="ECO:0000256" key="1">
    <source>
        <dbReference type="ARBA" id="ARBA00023125"/>
    </source>
</evidence>
<proteinExistence type="predicted"/>
<comment type="caution">
    <text evidence="2">The sequence shown here is derived from an EMBL/GenBank/DDBJ whole genome shotgun (WGS) entry which is preliminary data.</text>
</comment>
<reference evidence="2 3" key="1">
    <citation type="journal article" date="2010" name="Int. J. Syst. Evol. Microbiol.">
        <title>Sphingopyxis bauzanensis sp. nov., a psychrophilic bacterium isolated from soil.</title>
        <authorList>
            <person name="Zhang D.C."/>
            <person name="Liu H.C."/>
            <person name="Xin Y.H."/>
            <person name="Zhou Y.G."/>
            <person name="Schinner F."/>
            <person name="Margesin R."/>
        </authorList>
    </citation>
    <scope>NUCLEOTIDE SEQUENCE [LARGE SCALE GENOMIC DNA]</scope>
    <source>
        <strain evidence="2 3">DSM 22271</strain>
    </source>
</reference>
<keyword evidence="3" id="KW-1185">Reference proteome</keyword>
<sequence>MRLNLQTDYALRTLMMLATRGGQISVDEIANAYGISRHHLMKVAGKLAELGYVVARRGRGGGLTLARPAAEINIGSVVRSIEAFDVFVECFDPKTNSCAVAGACGLQGALSLALGDFLNRLDGYSLADLVPNRQLFAARLARDIAVKRPSRAM</sequence>
<dbReference type="Pfam" id="PF02082">
    <property type="entry name" value="Rrf2"/>
    <property type="match status" value="1"/>
</dbReference>
<dbReference type="GO" id="GO:0003677">
    <property type="term" value="F:DNA binding"/>
    <property type="evidence" value="ECO:0007669"/>
    <property type="project" value="UniProtKB-KW"/>
</dbReference>
<evidence type="ECO:0000313" key="3">
    <source>
        <dbReference type="Proteomes" id="UP000197361"/>
    </source>
</evidence>
<dbReference type="GO" id="GO:0003700">
    <property type="term" value="F:DNA-binding transcription factor activity"/>
    <property type="evidence" value="ECO:0007669"/>
    <property type="project" value="TreeGrafter"/>
</dbReference>
<dbReference type="PANTHER" id="PTHR33221:SF4">
    <property type="entry name" value="HTH-TYPE TRANSCRIPTIONAL REPRESSOR NSRR"/>
    <property type="match status" value="1"/>
</dbReference>
<dbReference type="PANTHER" id="PTHR33221">
    <property type="entry name" value="WINGED HELIX-TURN-HELIX TRANSCRIPTIONAL REGULATOR, RRF2 FAMILY"/>
    <property type="match status" value="1"/>
</dbReference>
<dbReference type="SUPFAM" id="SSF46785">
    <property type="entry name" value="Winged helix' DNA-binding domain"/>
    <property type="match status" value="1"/>
</dbReference>
<accession>A0A246JPP7</accession>
<organism evidence="2 3">
    <name type="scientific">Sphingopyxis bauzanensis</name>
    <dbReference type="NCBI Taxonomy" id="651663"/>
    <lineage>
        <taxon>Bacteria</taxon>
        <taxon>Pseudomonadati</taxon>
        <taxon>Pseudomonadota</taxon>
        <taxon>Alphaproteobacteria</taxon>
        <taxon>Sphingomonadales</taxon>
        <taxon>Sphingomonadaceae</taxon>
        <taxon>Sphingopyxis</taxon>
    </lineage>
</organism>
<dbReference type="AlphaFoldDB" id="A0A246JPP7"/>
<dbReference type="Proteomes" id="UP000197361">
    <property type="component" value="Unassembled WGS sequence"/>
</dbReference>
<keyword evidence="1" id="KW-0238">DNA-binding</keyword>
<dbReference type="EMBL" id="NISK01000004">
    <property type="protein sequence ID" value="OWQ94716.1"/>
    <property type="molecule type" value="Genomic_DNA"/>
</dbReference>
<evidence type="ECO:0000313" key="2">
    <source>
        <dbReference type="EMBL" id="OWQ94716.1"/>
    </source>
</evidence>
<dbReference type="InterPro" id="IPR036390">
    <property type="entry name" value="WH_DNA-bd_sf"/>
</dbReference>
<dbReference type="InterPro" id="IPR000944">
    <property type="entry name" value="Tscrpt_reg_Rrf2"/>
</dbReference>
<dbReference type="NCBIfam" id="TIGR00738">
    <property type="entry name" value="rrf2_super"/>
    <property type="match status" value="1"/>
</dbReference>